<evidence type="ECO:0000313" key="10">
    <source>
        <dbReference type="EMBL" id="MDI3321721.1"/>
    </source>
</evidence>
<feature type="transmembrane region" description="Helical" evidence="8">
    <location>
        <begin position="299"/>
        <end position="320"/>
    </location>
</feature>
<feature type="transmembrane region" description="Helical" evidence="8">
    <location>
        <begin position="222"/>
        <end position="255"/>
    </location>
</feature>
<keyword evidence="6 8" id="KW-1133">Transmembrane helix</keyword>
<evidence type="ECO:0000259" key="9">
    <source>
        <dbReference type="PROSITE" id="PS51202"/>
    </source>
</evidence>
<feature type="transmembrane region" description="Helical" evidence="8">
    <location>
        <begin position="501"/>
        <end position="521"/>
    </location>
</feature>
<evidence type="ECO:0000256" key="4">
    <source>
        <dbReference type="ARBA" id="ARBA00022538"/>
    </source>
</evidence>
<dbReference type="Pfam" id="PF00999">
    <property type="entry name" value="Na_H_Exchanger"/>
    <property type="match status" value="1"/>
</dbReference>
<comment type="subcellular location">
    <subcellularLocation>
        <location evidence="1">Membrane</location>
        <topology evidence="1">Multi-pass membrane protein</topology>
    </subcellularLocation>
</comment>
<keyword evidence="4" id="KW-0406">Ion transport</keyword>
<sequence>MNHLPTLITDLALILASAGMVTLIFKKLKQPVVLGYIIAGLLVGPKMTLYPTIGDMEGVKSWGEIGVVFLLFALGLEFSFKKIAKGGGSSAIAGIFEVACMTILGYVTGRFLGWPKMDCMFLGGIIAISSTTIVFRAFDELGLKTKRFAGVVMGILIIEDLAAVLLLVLLSTLSVSRDFQGTQLLFSIGKLFFFLCLWFLAGIFLLPSFFKRVRNLMTDETLLVVSCGLCLVMVVIAASVGFSAALGAFIMGSILAETTVAEQIDKLVQSVKNLFGAVFFVSVGMLIDPKLLVQYAGPVLLITVVVIIGKTLNVTVGALLSGQPLKQSVQSGVSLSQIGEFSFIIATLGLDLKVTSSYLYPIAVGVSVITTFTTPYMMKLANPLYNWLVKVLPNGWLRAIDRYSAGTQTIQAESDWKKVLRAYGSIIIVNGVMTVAVVLLTSYYIAPFISREINNAALATAISIIIAFAIMSPFLWALMVKQVRSEHSRSLWLDNKYNRGPLLMLEVSRNVIAVLLVGFLFRQFLSFWLSIGIAAVIMAIVLLIFSKKLQTFYQRIEKRFITNLNDRETIDYVDGKEDLSPWDAHLAYFDVSPNLDFIGKRLIDLAWREKYGINIASIERGDNFIRTPTREEVIYPYDKIAVIGTDQQMQNFRPVIEAHKSELPTQEDEMVLDKIIVGSHNHLTGKTIRNSGLREKTNGLVVGIERNGERILNPHSDTEFAWDDIVWIVGDKRKIQGF</sequence>
<dbReference type="SUPFAM" id="SSF116726">
    <property type="entry name" value="TrkA C-terminal domain-like"/>
    <property type="match status" value="2"/>
</dbReference>
<dbReference type="InterPro" id="IPR006037">
    <property type="entry name" value="RCK_C"/>
</dbReference>
<feature type="domain" description="RCK C-terminal" evidence="9">
    <location>
        <begin position="574"/>
        <end position="658"/>
    </location>
</feature>
<feature type="transmembrane region" description="Helical" evidence="8">
    <location>
        <begin position="527"/>
        <end position="545"/>
    </location>
</feature>
<keyword evidence="11" id="KW-1185">Reference proteome</keyword>
<feature type="transmembrane region" description="Helical" evidence="8">
    <location>
        <begin position="267"/>
        <end position="287"/>
    </location>
</feature>
<dbReference type="PROSITE" id="PS51202">
    <property type="entry name" value="RCK_C"/>
    <property type="match status" value="2"/>
</dbReference>
<feature type="transmembrane region" description="Helical" evidence="8">
    <location>
        <begin position="32"/>
        <end position="50"/>
    </location>
</feature>
<dbReference type="InterPro" id="IPR006153">
    <property type="entry name" value="Cation/H_exchanger_TM"/>
</dbReference>
<proteinExistence type="inferred from homology"/>
<dbReference type="Gene3D" id="3.30.70.1450">
    <property type="entry name" value="Regulator of K+ conductance, C-terminal domain"/>
    <property type="match status" value="2"/>
</dbReference>
<dbReference type="Pfam" id="PF02080">
    <property type="entry name" value="TrkA_C"/>
    <property type="match status" value="2"/>
</dbReference>
<comment type="caution">
    <text evidence="10">The sequence shown here is derived from an EMBL/GenBank/DDBJ whole genome shotgun (WGS) entry which is preliminary data.</text>
</comment>
<evidence type="ECO:0000256" key="5">
    <source>
        <dbReference type="ARBA" id="ARBA00022692"/>
    </source>
</evidence>
<feature type="transmembrane region" description="Helical" evidence="8">
    <location>
        <begin position="422"/>
        <end position="445"/>
    </location>
</feature>
<evidence type="ECO:0000313" key="11">
    <source>
        <dbReference type="Proteomes" id="UP001226434"/>
    </source>
</evidence>
<evidence type="ECO:0000256" key="1">
    <source>
        <dbReference type="ARBA" id="ARBA00004141"/>
    </source>
</evidence>
<dbReference type="PANTHER" id="PTHR42751">
    <property type="entry name" value="SODIUM/HYDROGEN EXCHANGER FAMILY/TRKA DOMAIN PROTEIN"/>
    <property type="match status" value="1"/>
</dbReference>
<evidence type="ECO:0000256" key="2">
    <source>
        <dbReference type="ARBA" id="ARBA00005551"/>
    </source>
</evidence>
<dbReference type="RefSeq" id="WP_282335827.1">
    <property type="nucleotide sequence ID" value="NZ_JASBRG010000007.1"/>
</dbReference>
<dbReference type="Proteomes" id="UP001226434">
    <property type="component" value="Unassembled WGS sequence"/>
</dbReference>
<feature type="transmembrane region" description="Helical" evidence="8">
    <location>
        <begin position="358"/>
        <end position="378"/>
    </location>
</feature>
<keyword evidence="3" id="KW-0813">Transport</keyword>
<reference evidence="10 11" key="1">
    <citation type="submission" date="2023-05" db="EMBL/GenBank/DDBJ databases">
        <title>Genome sequence of Pinibacter sp. MAH-24.</title>
        <authorList>
            <person name="Huq M.A."/>
        </authorList>
    </citation>
    <scope>NUCLEOTIDE SEQUENCE [LARGE SCALE GENOMIC DNA]</scope>
    <source>
        <strain evidence="10 11">MAH-24</strain>
    </source>
</reference>
<name>A0ABT6RGX7_9BACT</name>
<feature type="transmembrane region" description="Helical" evidence="8">
    <location>
        <begin position="191"/>
        <end position="210"/>
    </location>
</feature>
<keyword evidence="4" id="KW-0630">Potassium</keyword>
<feature type="transmembrane region" description="Helical" evidence="8">
    <location>
        <begin position="92"/>
        <end position="114"/>
    </location>
</feature>
<evidence type="ECO:0000256" key="3">
    <source>
        <dbReference type="ARBA" id="ARBA00022448"/>
    </source>
</evidence>
<feature type="domain" description="RCK C-terminal" evidence="9">
    <location>
        <begin position="660"/>
        <end position="738"/>
    </location>
</feature>
<dbReference type="InterPro" id="IPR036721">
    <property type="entry name" value="RCK_C_sf"/>
</dbReference>
<gene>
    <name evidence="10" type="ORF">QJ048_18130</name>
</gene>
<comment type="similarity">
    <text evidence="2">Belongs to the monovalent cation:proton antiporter 2 (CPA2) transporter (TC 2.A.37) family.</text>
</comment>
<evidence type="ECO:0000256" key="6">
    <source>
        <dbReference type="ARBA" id="ARBA00022989"/>
    </source>
</evidence>
<accession>A0ABT6RGX7</accession>
<feature type="transmembrane region" description="Helical" evidence="8">
    <location>
        <begin position="457"/>
        <end position="480"/>
    </location>
</feature>
<dbReference type="PANTHER" id="PTHR42751:SF3">
    <property type="entry name" value="SODIUM_GLUTAMATE SYMPORTER"/>
    <property type="match status" value="1"/>
</dbReference>
<keyword evidence="5 8" id="KW-0812">Transmembrane</keyword>
<feature type="transmembrane region" description="Helical" evidence="8">
    <location>
        <begin position="120"/>
        <end position="138"/>
    </location>
</feature>
<keyword evidence="7 8" id="KW-0472">Membrane</keyword>
<keyword evidence="4" id="KW-0633">Potassium transport</keyword>
<dbReference type="InterPro" id="IPR038770">
    <property type="entry name" value="Na+/solute_symporter_sf"/>
</dbReference>
<organism evidence="10 11">
    <name type="scientific">Pinibacter soli</name>
    <dbReference type="NCBI Taxonomy" id="3044211"/>
    <lineage>
        <taxon>Bacteria</taxon>
        <taxon>Pseudomonadati</taxon>
        <taxon>Bacteroidota</taxon>
        <taxon>Chitinophagia</taxon>
        <taxon>Chitinophagales</taxon>
        <taxon>Chitinophagaceae</taxon>
        <taxon>Pinibacter</taxon>
    </lineage>
</organism>
<feature type="transmembrane region" description="Helical" evidence="8">
    <location>
        <begin position="6"/>
        <end position="25"/>
    </location>
</feature>
<evidence type="ECO:0000256" key="8">
    <source>
        <dbReference type="SAM" id="Phobius"/>
    </source>
</evidence>
<protein>
    <submittedName>
        <fullName evidence="10">Cation:proton antiporter</fullName>
    </submittedName>
</protein>
<dbReference type="Gene3D" id="1.20.1530.20">
    <property type="match status" value="1"/>
</dbReference>
<evidence type="ECO:0000256" key="7">
    <source>
        <dbReference type="ARBA" id="ARBA00023136"/>
    </source>
</evidence>
<dbReference type="EMBL" id="JASBRG010000007">
    <property type="protein sequence ID" value="MDI3321721.1"/>
    <property type="molecule type" value="Genomic_DNA"/>
</dbReference>
<feature type="transmembrane region" description="Helical" evidence="8">
    <location>
        <begin position="150"/>
        <end position="171"/>
    </location>
</feature>
<feature type="transmembrane region" description="Helical" evidence="8">
    <location>
        <begin position="62"/>
        <end position="80"/>
    </location>
</feature>